<dbReference type="Gene3D" id="2.40.30.10">
    <property type="entry name" value="Translation factors"/>
    <property type="match status" value="2"/>
</dbReference>
<evidence type="ECO:0000256" key="3">
    <source>
        <dbReference type="ARBA" id="ARBA00022723"/>
    </source>
</evidence>
<gene>
    <name evidence="12" type="ORF">FHS42_004267</name>
</gene>
<name>A0A7W9UZM1_9ACTN</name>
<dbReference type="InterPro" id="IPR009001">
    <property type="entry name" value="Transl_elong_EF1A/Init_IF2_C"/>
</dbReference>
<dbReference type="PRINTS" id="PR00315">
    <property type="entry name" value="ELONGATNFCT"/>
</dbReference>
<dbReference type="InterPro" id="IPR004161">
    <property type="entry name" value="EFTu-like_2"/>
</dbReference>
<evidence type="ECO:0000256" key="1">
    <source>
        <dbReference type="ARBA" id="ARBA00011245"/>
    </source>
</evidence>
<sequence length="395" mass="41871">MSRQAYARTKPHLNIGTMGHVGHGKTILTTAMARLLRMRGARTLVPLARSDRATKKVAPGTVVNVAGVEAAHVEYETETRHYAHLDLPGHADSIRHLIIGTAQLDGAILVVSALDGVEPQTVEHLLLARQAGVHHLVVALSKADAGGADLMELIELEIRDLLTAHGYPGDTTPIVRVSGLRALEGDPRWIGAIEALLDAVDTCLPTPVRHLGAPFLLPIAQAVVTTGRGTGVTGTVERGTVRIGDRVQIIGPGIEAMVKGLETFAAPVASAEAGDRVTLLLRGVPRGAIRRGDVVAAPGSLTSRRRFSARIRALSVAEGGPRAPLLTGCRPRFHLRTAEVTGEIDLGEVNMVRPGDTLTLRVELSRATPLQPGLDFAMREGGRTVGVGRVRTVED</sequence>
<evidence type="ECO:0000256" key="5">
    <source>
        <dbReference type="ARBA" id="ARBA00022768"/>
    </source>
</evidence>
<evidence type="ECO:0000313" key="12">
    <source>
        <dbReference type="EMBL" id="MBB5937188.1"/>
    </source>
</evidence>
<evidence type="ECO:0000256" key="8">
    <source>
        <dbReference type="ARBA" id="ARBA00022917"/>
    </source>
</evidence>
<keyword evidence="8" id="KW-0648">Protein biosynthesis</keyword>
<dbReference type="PANTHER" id="PTHR43721:SF22">
    <property type="entry name" value="ELONGATION FACTOR TU, MITOCHONDRIAL"/>
    <property type="match status" value="1"/>
</dbReference>
<dbReference type="InterPro" id="IPR009000">
    <property type="entry name" value="Transl_B-barrel_sf"/>
</dbReference>
<dbReference type="Gene3D" id="3.40.50.300">
    <property type="entry name" value="P-loop containing nucleotide triphosphate hydrolases"/>
    <property type="match status" value="1"/>
</dbReference>
<keyword evidence="6" id="KW-0378">Hydrolase</keyword>
<keyword evidence="5 12" id="KW-0251">Elongation factor</keyword>
<dbReference type="GO" id="GO:0003746">
    <property type="term" value="F:translation elongation factor activity"/>
    <property type="evidence" value="ECO:0007669"/>
    <property type="project" value="UniProtKB-KW"/>
</dbReference>
<keyword evidence="9" id="KW-0342">GTP-binding</keyword>
<dbReference type="InterPro" id="IPR000795">
    <property type="entry name" value="T_Tr_GTP-bd_dom"/>
</dbReference>
<evidence type="ECO:0000313" key="13">
    <source>
        <dbReference type="Proteomes" id="UP000588098"/>
    </source>
</evidence>
<dbReference type="NCBIfam" id="NF009373">
    <property type="entry name" value="PRK12736.1"/>
    <property type="match status" value="1"/>
</dbReference>
<dbReference type="GO" id="GO:0005829">
    <property type="term" value="C:cytosol"/>
    <property type="evidence" value="ECO:0007669"/>
    <property type="project" value="TreeGrafter"/>
</dbReference>
<keyword evidence="13" id="KW-1185">Reference proteome</keyword>
<evidence type="ECO:0000256" key="10">
    <source>
        <dbReference type="ARBA" id="ARBA00029554"/>
    </source>
</evidence>
<dbReference type="Pfam" id="PF03144">
    <property type="entry name" value="GTP_EFTU_D2"/>
    <property type="match status" value="1"/>
</dbReference>
<accession>A0A7W9UZM1</accession>
<reference evidence="12 13" key="1">
    <citation type="submission" date="2020-08" db="EMBL/GenBank/DDBJ databases">
        <title>Genomic Encyclopedia of Type Strains, Phase III (KMG-III): the genomes of soil and plant-associated and newly described type strains.</title>
        <authorList>
            <person name="Whitman W."/>
        </authorList>
    </citation>
    <scope>NUCLEOTIDE SEQUENCE [LARGE SCALE GENOMIC DNA]</scope>
    <source>
        <strain evidence="12 13">CECT 8305</strain>
    </source>
</reference>
<keyword evidence="3" id="KW-0479">Metal-binding</keyword>
<dbReference type="Pfam" id="PF00009">
    <property type="entry name" value="GTP_EFTU"/>
    <property type="match status" value="1"/>
</dbReference>
<evidence type="ECO:0000256" key="2">
    <source>
        <dbReference type="ARBA" id="ARBA00022490"/>
    </source>
</evidence>
<dbReference type="SUPFAM" id="SSF50465">
    <property type="entry name" value="EF-Tu/eEF-1alpha/eIF2-gamma C-terminal domain"/>
    <property type="match status" value="1"/>
</dbReference>
<comment type="caution">
    <text evidence="12">The sequence shown here is derived from an EMBL/GenBank/DDBJ whole genome shotgun (WGS) entry which is preliminary data.</text>
</comment>
<dbReference type="FunFam" id="2.40.30.10:FF:000001">
    <property type="entry name" value="Elongation factor Tu"/>
    <property type="match status" value="1"/>
</dbReference>
<evidence type="ECO:0000256" key="9">
    <source>
        <dbReference type="ARBA" id="ARBA00023134"/>
    </source>
</evidence>
<keyword evidence="7" id="KW-0460">Magnesium</keyword>
<keyword evidence="2" id="KW-0963">Cytoplasm</keyword>
<dbReference type="GO" id="GO:0003924">
    <property type="term" value="F:GTPase activity"/>
    <property type="evidence" value="ECO:0007669"/>
    <property type="project" value="InterPro"/>
</dbReference>
<proteinExistence type="predicted"/>
<dbReference type="PANTHER" id="PTHR43721">
    <property type="entry name" value="ELONGATION FACTOR TU-RELATED"/>
    <property type="match status" value="1"/>
</dbReference>
<dbReference type="FunFam" id="3.40.50.300:FF:000576">
    <property type="entry name" value="Elongation factor Tu"/>
    <property type="match status" value="1"/>
</dbReference>
<evidence type="ECO:0000259" key="11">
    <source>
        <dbReference type="PROSITE" id="PS51722"/>
    </source>
</evidence>
<dbReference type="SUPFAM" id="SSF50447">
    <property type="entry name" value="Translation proteins"/>
    <property type="match status" value="1"/>
</dbReference>
<evidence type="ECO:0000256" key="4">
    <source>
        <dbReference type="ARBA" id="ARBA00022741"/>
    </source>
</evidence>
<evidence type="ECO:0000256" key="7">
    <source>
        <dbReference type="ARBA" id="ARBA00022842"/>
    </source>
</evidence>
<keyword evidence="4" id="KW-0547">Nucleotide-binding</keyword>
<dbReference type="Proteomes" id="UP000588098">
    <property type="component" value="Unassembled WGS sequence"/>
</dbReference>
<dbReference type="SUPFAM" id="SSF52540">
    <property type="entry name" value="P-loop containing nucleoside triphosphate hydrolases"/>
    <property type="match status" value="1"/>
</dbReference>
<organism evidence="12 13">
    <name type="scientific">Streptomyces zagrosensis</name>
    <dbReference type="NCBI Taxonomy" id="1042984"/>
    <lineage>
        <taxon>Bacteria</taxon>
        <taxon>Bacillati</taxon>
        <taxon>Actinomycetota</taxon>
        <taxon>Actinomycetes</taxon>
        <taxon>Kitasatosporales</taxon>
        <taxon>Streptomycetaceae</taxon>
        <taxon>Streptomyces</taxon>
    </lineage>
</organism>
<dbReference type="InterPro" id="IPR050055">
    <property type="entry name" value="EF-Tu_GTPase"/>
</dbReference>
<dbReference type="Pfam" id="PF03143">
    <property type="entry name" value="GTP_EFTU_D3"/>
    <property type="match status" value="1"/>
</dbReference>
<feature type="domain" description="Tr-type G" evidence="11">
    <location>
        <begin position="10"/>
        <end position="208"/>
    </location>
</feature>
<dbReference type="InterPro" id="IPR004160">
    <property type="entry name" value="Transl_elong_EFTu/EF1A_C"/>
</dbReference>
<dbReference type="AlphaFoldDB" id="A0A7W9UZM1"/>
<dbReference type="GO" id="GO:0005525">
    <property type="term" value="F:GTP binding"/>
    <property type="evidence" value="ECO:0007669"/>
    <property type="project" value="UniProtKB-KW"/>
</dbReference>
<comment type="subunit">
    <text evidence="1">Monomer.</text>
</comment>
<dbReference type="RefSeq" id="WP_184573947.1">
    <property type="nucleotide sequence ID" value="NZ_JACHJL010000010.1"/>
</dbReference>
<evidence type="ECO:0000256" key="6">
    <source>
        <dbReference type="ARBA" id="ARBA00022801"/>
    </source>
</evidence>
<protein>
    <recommendedName>
        <fullName evidence="10">Elongation factor Tu</fullName>
    </recommendedName>
</protein>
<dbReference type="InterPro" id="IPR027417">
    <property type="entry name" value="P-loop_NTPase"/>
</dbReference>
<dbReference type="PROSITE" id="PS51722">
    <property type="entry name" value="G_TR_2"/>
    <property type="match status" value="1"/>
</dbReference>
<dbReference type="GO" id="GO:0046872">
    <property type="term" value="F:metal ion binding"/>
    <property type="evidence" value="ECO:0007669"/>
    <property type="project" value="UniProtKB-KW"/>
</dbReference>
<dbReference type="EMBL" id="JACHJL010000010">
    <property type="protein sequence ID" value="MBB5937188.1"/>
    <property type="molecule type" value="Genomic_DNA"/>
</dbReference>